<dbReference type="AlphaFoldDB" id="D0WJD8"/>
<dbReference type="Pfam" id="PF00408">
    <property type="entry name" value="PGM_PMM_IV"/>
    <property type="match status" value="1"/>
</dbReference>
<evidence type="ECO:0000256" key="2">
    <source>
        <dbReference type="ARBA" id="ARBA00022553"/>
    </source>
</evidence>
<evidence type="ECO:0000256" key="6">
    <source>
        <dbReference type="ARBA" id="ARBA00050364"/>
    </source>
</evidence>
<dbReference type="FunFam" id="3.40.120.10:FF:000002">
    <property type="entry name" value="Phosphoglucosamine mutase"/>
    <property type="match status" value="1"/>
</dbReference>
<feature type="binding site" evidence="9">
    <location>
        <position position="242"/>
    </location>
    <ligand>
        <name>Mg(2+)</name>
        <dbReference type="ChEBI" id="CHEBI:18420"/>
    </ligand>
</feature>
<feature type="modified residue" description="Phosphoserine" evidence="9">
    <location>
        <position position="95"/>
    </location>
</feature>
<comment type="catalytic activity">
    <reaction evidence="6 9 11">
        <text>alpha-D-glucosamine 1-phosphate = D-glucosamine 6-phosphate</text>
        <dbReference type="Rhea" id="RHEA:23424"/>
        <dbReference type="ChEBI" id="CHEBI:58516"/>
        <dbReference type="ChEBI" id="CHEBI:58725"/>
        <dbReference type="EC" id="5.4.2.10"/>
    </reaction>
</comment>
<proteinExistence type="inferred from homology"/>
<dbReference type="GO" id="GO:0006048">
    <property type="term" value="P:UDP-N-acetylglucosamine biosynthetic process"/>
    <property type="evidence" value="ECO:0007669"/>
    <property type="project" value="TreeGrafter"/>
</dbReference>
<keyword evidence="4 9" id="KW-0460">Magnesium</keyword>
<evidence type="ECO:0000313" key="17">
    <source>
        <dbReference type="Proteomes" id="UP000006001"/>
    </source>
</evidence>
<evidence type="ECO:0000256" key="5">
    <source>
        <dbReference type="ARBA" id="ARBA00023235"/>
    </source>
</evidence>
<dbReference type="InterPro" id="IPR005841">
    <property type="entry name" value="Alpha-D-phosphohexomutase_SF"/>
</dbReference>
<dbReference type="InterPro" id="IPR016066">
    <property type="entry name" value="A-D-PHexomutase_CS"/>
</dbReference>
<evidence type="ECO:0000256" key="11">
    <source>
        <dbReference type="RuleBase" id="RU004327"/>
    </source>
</evidence>
<comment type="cofactor">
    <cofactor evidence="9">
        <name>Mg(2+)</name>
        <dbReference type="ChEBI" id="CHEBI:18420"/>
    </cofactor>
    <text evidence="9">Binds 1 Mg(2+) ion per subunit.</text>
</comment>
<keyword evidence="17" id="KW-1185">Reference proteome</keyword>
<dbReference type="InterPro" id="IPR005845">
    <property type="entry name" value="A-D-PHexomutase_a/b/a-II"/>
</dbReference>
<comment type="function">
    <text evidence="9 11">Catalyzes the conversion of glucosamine-6-phosphate to glucosamine-1-phosphate.</text>
</comment>
<dbReference type="PROSITE" id="PS00710">
    <property type="entry name" value="PGM_PMM"/>
    <property type="match status" value="1"/>
</dbReference>
<evidence type="ECO:0000259" key="13">
    <source>
        <dbReference type="Pfam" id="PF02878"/>
    </source>
</evidence>
<feature type="active site" description="Phosphoserine intermediate" evidence="9">
    <location>
        <position position="95"/>
    </location>
</feature>
<evidence type="ECO:0000259" key="14">
    <source>
        <dbReference type="Pfam" id="PF02879"/>
    </source>
</evidence>
<comment type="similarity">
    <text evidence="1 9 10">Belongs to the phosphohexose mutase family.</text>
</comment>
<dbReference type="Gene3D" id="3.40.120.10">
    <property type="entry name" value="Alpha-D-Glucose-1,6-Bisphosphate, subunit A, domain 3"/>
    <property type="match status" value="3"/>
</dbReference>
<dbReference type="HAMAP" id="MF_01554_B">
    <property type="entry name" value="GlmM_B"/>
    <property type="match status" value="1"/>
</dbReference>
<dbReference type="GO" id="GO:0000287">
    <property type="term" value="F:magnesium ion binding"/>
    <property type="evidence" value="ECO:0007669"/>
    <property type="project" value="UniProtKB-UniRule"/>
</dbReference>
<dbReference type="EMBL" id="ACUX02000019">
    <property type="protein sequence ID" value="EEZ60486.1"/>
    <property type="molecule type" value="Genomic_DNA"/>
</dbReference>
<dbReference type="GO" id="GO:0005829">
    <property type="term" value="C:cytosol"/>
    <property type="evidence" value="ECO:0007669"/>
    <property type="project" value="TreeGrafter"/>
</dbReference>
<evidence type="ECO:0000256" key="7">
    <source>
        <dbReference type="ARBA" id="ARBA00066330"/>
    </source>
</evidence>
<feature type="binding site" evidence="9">
    <location>
        <position position="244"/>
    </location>
    <ligand>
        <name>Mg(2+)</name>
        <dbReference type="ChEBI" id="CHEBI:18420"/>
    </ligand>
</feature>
<dbReference type="PRINTS" id="PR00509">
    <property type="entry name" value="PGMPMM"/>
</dbReference>
<evidence type="ECO:0000256" key="4">
    <source>
        <dbReference type="ARBA" id="ARBA00022842"/>
    </source>
</evidence>
<keyword evidence="3 9" id="KW-0479">Metal-binding</keyword>
<evidence type="ECO:0000259" key="15">
    <source>
        <dbReference type="Pfam" id="PF02880"/>
    </source>
</evidence>
<feature type="domain" description="Alpha-D-phosphohexomutase alpha/beta/alpha" evidence="15">
    <location>
        <begin position="259"/>
        <end position="371"/>
    </location>
</feature>
<organism evidence="16 17">
    <name type="scientific">Slackia exigua (strain ATCC 700122 / DSM 15923 / CIP 105133 / JCM 11022 / KCTC 5966 / S-7)</name>
    <dbReference type="NCBI Taxonomy" id="649764"/>
    <lineage>
        <taxon>Bacteria</taxon>
        <taxon>Bacillati</taxon>
        <taxon>Actinomycetota</taxon>
        <taxon>Coriobacteriia</taxon>
        <taxon>Eggerthellales</taxon>
        <taxon>Eggerthellaceae</taxon>
        <taxon>Slackia</taxon>
    </lineage>
</organism>
<dbReference type="Pfam" id="PF02880">
    <property type="entry name" value="PGM_PMM_III"/>
    <property type="match status" value="1"/>
</dbReference>
<evidence type="ECO:0000256" key="9">
    <source>
        <dbReference type="HAMAP-Rule" id="MF_01554"/>
    </source>
</evidence>
<gene>
    <name evidence="9 16" type="primary">glmM</name>
    <name evidence="16" type="ORF">HMPREF0762_01965</name>
</gene>
<dbReference type="InterPro" id="IPR005846">
    <property type="entry name" value="A-D-PHexomutase_a/b/a-III"/>
</dbReference>
<evidence type="ECO:0000256" key="10">
    <source>
        <dbReference type="RuleBase" id="RU004326"/>
    </source>
</evidence>
<dbReference type="GO" id="GO:0009252">
    <property type="term" value="P:peptidoglycan biosynthetic process"/>
    <property type="evidence" value="ECO:0007669"/>
    <property type="project" value="TreeGrafter"/>
</dbReference>
<dbReference type="STRING" id="649764.HMPREF0762_01965"/>
<dbReference type="OrthoDB" id="9803322at2"/>
<feature type="binding site" evidence="9">
    <location>
        <position position="246"/>
    </location>
    <ligand>
        <name>Mg(2+)</name>
        <dbReference type="ChEBI" id="CHEBI:18420"/>
    </ligand>
</feature>
<dbReference type="InterPro" id="IPR036900">
    <property type="entry name" value="A-D-PHexomutase_C_sf"/>
</dbReference>
<dbReference type="Proteomes" id="UP000006001">
    <property type="component" value="Unassembled WGS sequence"/>
</dbReference>
<dbReference type="PANTHER" id="PTHR42946:SF1">
    <property type="entry name" value="PHOSPHOGLUCOMUTASE (ALPHA-D-GLUCOSE-1,6-BISPHOSPHATE-DEPENDENT)"/>
    <property type="match status" value="1"/>
</dbReference>
<dbReference type="FunFam" id="3.40.120.10:FF:000001">
    <property type="entry name" value="Phosphoglucosamine mutase"/>
    <property type="match status" value="1"/>
</dbReference>
<evidence type="ECO:0000256" key="1">
    <source>
        <dbReference type="ARBA" id="ARBA00010231"/>
    </source>
</evidence>
<dbReference type="InterPro" id="IPR050060">
    <property type="entry name" value="Phosphoglucosamine_mutase"/>
</dbReference>
<dbReference type="eggNOG" id="COG1109">
    <property type="taxonomic scope" value="Bacteria"/>
</dbReference>
<evidence type="ECO:0000256" key="8">
    <source>
        <dbReference type="ARBA" id="ARBA00068193"/>
    </source>
</evidence>
<feature type="domain" description="Alpha-D-phosphohexomutase alpha/beta/alpha" evidence="13">
    <location>
        <begin position="3"/>
        <end position="128"/>
    </location>
</feature>
<dbReference type="Pfam" id="PF02878">
    <property type="entry name" value="PGM_PMM_I"/>
    <property type="match status" value="1"/>
</dbReference>
<dbReference type="GeneID" id="85008003"/>
<feature type="domain" description="Alpha-D-phosphohexomutase alpha/beta/alpha" evidence="14">
    <location>
        <begin position="157"/>
        <end position="255"/>
    </location>
</feature>
<dbReference type="GO" id="GO:0004615">
    <property type="term" value="F:phosphomannomutase activity"/>
    <property type="evidence" value="ECO:0007669"/>
    <property type="project" value="TreeGrafter"/>
</dbReference>
<sequence>MARLFGTDGVRGVANAELTCELAMRLGQAAVRFMGSPIVVGRDTRLSGDMLQAALVAGIASAGGDALIAGIVPTPAVALLVREMRAAGGIVISASHNPPEYNGIKCFDAQGFKLPDAVEDDIQAFVEAGGLDALDGDALPVGAGVGVAIELEDAAETYILHAVDSVASQGIDFSGLHVALDCGHGASSLTSAEALRRLGAEVTVVHDDFDGMDINVGCGSTCLDPLREVMAASGADVGIAHDGDADRVMLLSKDGVEIDGDIVEAVIARDMKMRGCLPHDTVVSTVMANLGFVRAMEDLGIAVKQTKVGDRYVLEEMLAGGFALGGEQSGHMILLDYNSTGDGLMTACQFLCAVRRSGRTVEDAIAIMKRFPQMLVNVRVRDKHALEGCVPVRDAVAAAEVRMGSDGRVLVRTSGTEPVVRVMVEASRAEIARSCAESIAAVVERELA</sequence>
<evidence type="ECO:0000256" key="3">
    <source>
        <dbReference type="ARBA" id="ARBA00022723"/>
    </source>
</evidence>
<name>D0WJD8_SLAES</name>
<dbReference type="RefSeq" id="WP_006363252.1">
    <property type="nucleotide sequence ID" value="NZ_GG700631.1"/>
</dbReference>
<evidence type="ECO:0000313" key="16">
    <source>
        <dbReference type="EMBL" id="EEZ60486.1"/>
    </source>
</evidence>
<dbReference type="InterPro" id="IPR016055">
    <property type="entry name" value="A-D-PHexomutase_a/b/a-I/II/III"/>
</dbReference>
<dbReference type="FunFam" id="3.30.310.50:FF:000001">
    <property type="entry name" value="Phosphoglucosamine mutase"/>
    <property type="match status" value="1"/>
</dbReference>
<comment type="caution">
    <text evidence="16">The sequence shown here is derived from an EMBL/GenBank/DDBJ whole genome shotgun (WGS) entry which is preliminary data.</text>
</comment>
<accession>D0WJD8</accession>
<dbReference type="InterPro" id="IPR005844">
    <property type="entry name" value="A-D-PHexomutase_a/b/a-I"/>
</dbReference>
<reference evidence="16" key="1">
    <citation type="submission" date="2009-10" db="EMBL/GenBank/DDBJ databases">
        <authorList>
            <person name="Weinstock G."/>
            <person name="Sodergren E."/>
            <person name="Clifton S."/>
            <person name="Fulton L."/>
            <person name="Fulton B."/>
            <person name="Courtney L."/>
            <person name="Fronick C."/>
            <person name="Harrison M."/>
            <person name="Strong C."/>
            <person name="Farmer C."/>
            <person name="Delahaunty K."/>
            <person name="Markovic C."/>
            <person name="Hall O."/>
            <person name="Minx P."/>
            <person name="Tomlinson C."/>
            <person name="Mitreva M."/>
            <person name="Nelson J."/>
            <person name="Hou S."/>
            <person name="Wollam A."/>
            <person name="Pepin K.H."/>
            <person name="Johnson M."/>
            <person name="Bhonagiri V."/>
            <person name="Nash W.E."/>
            <person name="Warren W."/>
            <person name="Chinwalla A."/>
            <person name="Mardis E.R."/>
            <person name="Wilson R.K."/>
        </authorList>
    </citation>
    <scope>NUCLEOTIDE SEQUENCE [LARGE SCALE GENOMIC DNA]</scope>
    <source>
        <strain evidence="16">ATCC 700122</strain>
    </source>
</reference>
<keyword evidence="5 9" id="KW-0413">Isomerase</keyword>
<evidence type="ECO:0000259" key="12">
    <source>
        <dbReference type="Pfam" id="PF00408"/>
    </source>
</evidence>
<dbReference type="GO" id="GO:0005975">
    <property type="term" value="P:carbohydrate metabolic process"/>
    <property type="evidence" value="ECO:0007669"/>
    <property type="project" value="InterPro"/>
</dbReference>
<dbReference type="InterPro" id="IPR005843">
    <property type="entry name" value="A-D-PHexomutase_C"/>
</dbReference>
<dbReference type="InterPro" id="IPR006352">
    <property type="entry name" value="GlmM_bact"/>
</dbReference>
<dbReference type="Gene3D" id="3.30.310.50">
    <property type="entry name" value="Alpha-D-phosphohexomutase, C-terminal domain"/>
    <property type="match status" value="1"/>
</dbReference>
<comment type="PTM">
    <text evidence="9">Activated by phosphorylation.</text>
</comment>
<dbReference type="Pfam" id="PF02879">
    <property type="entry name" value="PGM_PMM_II"/>
    <property type="match status" value="1"/>
</dbReference>
<protein>
    <recommendedName>
        <fullName evidence="8 9">Phosphoglucosamine mutase</fullName>
        <ecNumber evidence="7 9">5.4.2.10</ecNumber>
    </recommendedName>
</protein>
<dbReference type="PANTHER" id="PTHR42946">
    <property type="entry name" value="PHOSPHOHEXOSE MUTASE"/>
    <property type="match status" value="1"/>
</dbReference>
<feature type="binding site" description="via phosphate group" evidence="9">
    <location>
        <position position="95"/>
    </location>
    <ligand>
        <name>Mg(2+)</name>
        <dbReference type="ChEBI" id="CHEBI:18420"/>
    </ligand>
</feature>
<dbReference type="GO" id="GO:0008966">
    <property type="term" value="F:phosphoglucosamine mutase activity"/>
    <property type="evidence" value="ECO:0007669"/>
    <property type="project" value="UniProtKB-UniRule"/>
</dbReference>
<keyword evidence="2 9" id="KW-0597">Phosphoprotein</keyword>
<dbReference type="SUPFAM" id="SSF55957">
    <property type="entry name" value="Phosphoglucomutase, C-terminal domain"/>
    <property type="match status" value="1"/>
</dbReference>
<dbReference type="CDD" id="cd05802">
    <property type="entry name" value="GlmM"/>
    <property type="match status" value="1"/>
</dbReference>
<feature type="domain" description="Alpha-D-phosphohexomutase C-terminal" evidence="12">
    <location>
        <begin position="375"/>
        <end position="441"/>
    </location>
</feature>
<dbReference type="SUPFAM" id="SSF53738">
    <property type="entry name" value="Phosphoglucomutase, first 3 domains"/>
    <property type="match status" value="3"/>
</dbReference>
<dbReference type="EC" id="5.4.2.10" evidence="7 9"/>
<dbReference type="HOGENOM" id="CLU_016950_7_0_11"/>
<dbReference type="NCBIfam" id="TIGR01455">
    <property type="entry name" value="glmM"/>
    <property type="match status" value="1"/>
</dbReference>